<dbReference type="Pfam" id="PF12680">
    <property type="entry name" value="SnoaL_2"/>
    <property type="match status" value="1"/>
</dbReference>
<dbReference type="Proteomes" id="UP000720508">
    <property type="component" value="Unassembled WGS sequence"/>
</dbReference>
<keyword evidence="3" id="KW-1185">Reference proteome</keyword>
<dbReference type="InterPro" id="IPR037401">
    <property type="entry name" value="SnoaL-like"/>
</dbReference>
<reference evidence="2 3" key="1">
    <citation type="submission" date="2021-06" db="EMBL/GenBank/DDBJ databases">
        <authorList>
            <person name="Pan X."/>
        </authorList>
    </citation>
    <scope>NUCLEOTIDE SEQUENCE [LARGE SCALE GENOMIC DNA]</scope>
    <source>
        <strain evidence="2 3">4503</strain>
    </source>
</reference>
<name>A0ABS6CHK6_9ACTN</name>
<accession>A0ABS6CHK6</accession>
<organism evidence="2 3">
    <name type="scientific">Streptomyces niphimycinicus</name>
    <dbReference type="NCBI Taxonomy" id="2842201"/>
    <lineage>
        <taxon>Bacteria</taxon>
        <taxon>Bacillati</taxon>
        <taxon>Actinomycetota</taxon>
        <taxon>Actinomycetes</taxon>
        <taxon>Kitasatosporales</taxon>
        <taxon>Streptomycetaceae</taxon>
        <taxon>Streptomyces</taxon>
    </lineage>
</organism>
<protein>
    <submittedName>
        <fullName evidence="2">Nuclear transport factor 2 family protein</fullName>
    </submittedName>
</protein>
<dbReference type="EMBL" id="JAHLEM010000225">
    <property type="protein sequence ID" value="MBU3866408.1"/>
    <property type="molecule type" value="Genomic_DNA"/>
</dbReference>
<proteinExistence type="predicted"/>
<evidence type="ECO:0000313" key="2">
    <source>
        <dbReference type="EMBL" id="MBU3866408.1"/>
    </source>
</evidence>
<feature type="domain" description="SnoaL-like" evidence="1">
    <location>
        <begin position="13"/>
        <end position="109"/>
    </location>
</feature>
<evidence type="ECO:0000313" key="3">
    <source>
        <dbReference type="Proteomes" id="UP000720508"/>
    </source>
</evidence>
<gene>
    <name evidence="2" type="ORF">KN815_20755</name>
</gene>
<evidence type="ECO:0000259" key="1">
    <source>
        <dbReference type="Pfam" id="PF12680"/>
    </source>
</evidence>
<comment type="caution">
    <text evidence="2">The sequence shown here is derived from an EMBL/GenBank/DDBJ whole genome shotgun (WGS) entry which is preliminary data.</text>
</comment>
<sequence length="120" mass="13822">MNREIDKKAIRCLHLLESFDFSAVRTMCTQGATVWHNDGTGEQALDEKLKRLESLVPKVTSMRYDITRQFWNGDEVLQQQVLHLLTPDGGRSEIHAAMYFRFRGDLIDRIEEYAYEAGGA</sequence>